<dbReference type="GO" id="GO:0008061">
    <property type="term" value="F:chitin binding"/>
    <property type="evidence" value="ECO:0007669"/>
    <property type="project" value="InterPro"/>
</dbReference>
<dbReference type="SUPFAM" id="SSF51055">
    <property type="entry name" value="Carbohydrate binding domain"/>
    <property type="match status" value="2"/>
</dbReference>
<name>A0A4Q1KS67_9CELL</name>
<dbReference type="EC" id="3.2.1.14" evidence="2"/>
<dbReference type="GO" id="GO:0030246">
    <property type="term" value="F:carbohydrate binding"/>
    <property type="evidence" value="ECO:0007669"/>
    <property type="project" value="InterPro"/>
</dbReference>
<dbReference type="SUPFAM" id="SSF51445">
    <property type="entry name" value="(Trans)glycosidases"/>
    <property type="match status" value="1"/>
</dbReference>
<dbReference type="PANTHER" id="PTHR11177:SF317">
    <property type="entry name" value="CHITINASE 12-RELATED"/>
    <property type="match status" value="1"/>
</dbReference>
<dbReference type="SMART" id="SM00636">
    <property type="entry name" value="Glyco_18"/>
    <property type="match status" value="1"/>
</dbReference>
<dbReference type="Pfam" id="PF00704">
    <property type="entry name" value="Glyco_hydro_18"/>
    <property type="match status" value="1"/>
</dbReference>
<evidence type="ECO:0000256" key="5">
    <source>
        <dbReference type="ARBA" id="ARBA00023277"/>
    </source>
</evidence>
<dbReference type="GO" id="GO:0005576">
    <property type="term" value="C:extracellular region"/>
    <property type="evidence" value="ECO:0007669"/>
    <property type="project" value="InterPro"/>
</dbReference>
<dbReference type="InterPro" id="IPR003610">
    <property type="entry name" value="CBM5/12"/>
</dbReference>
<evidence type="ECO:0000256" key="1">
    <source>
        <dbReference type="ARBA" id="ARBA00000822"/>
    </source>
</evidence>
<evidence type="ECO:0000313" key="13">
    <source>
        <dbReference type="Proteomes" id="UP000290517"/>
    </source>
</evidence>
<dbReference type="GO" id="GO:0005975">
    <property type="term" value="P:carbohydrate metabolic process"/>
    <property type="evidence" value="ECO:0007669"/>
    <property type="project" value="InterPro"/>
</dbReference>
<sequence>MSARPQEKGRVGHLSKVQIGLISRVVHPLVKTLGKGPVQGYCARRPNKVPGTPGGEQRGPHMQDTPRRRLAPVAIAAAAVLAASVAVAPATQAAATQSVASAKPTTTSSSAGPDDINGYRSVGYLMADSPVTRDFHVADLVSSGAIKDLTHLNYAFGNVTTDLVCDITEVPGEGDAQNDFLRLVPAKQSVDGKADKPGQALAGNFNQLRKLKAVSPDTKILVSLGGWTWSDNFSEAASTAEGRTKLVNSCLDIYIQGNLPQIGDKGGPGAAAGIFDGIDIDWEWPVTGGETANARPEDKENFLLLMEEFRTSLDALGAQNGEDYLLTGFAPAGGWNAGQGGWLDPRLFAVVDFLNVQGYDFHGGWVPNKTGHQGNLHPDGTENWGLALDGAMGMYVNAGADPQQLNAGLAAYGHGWYGVADGSAGWKTATGYVGTKTYAELRTFGEAFFDPTIGASWRYDGDQWWSFDDPASVNAKSEWLAVQGYGGAMWWDLSGDYENELGGTLGSTLRASTPGPGVDAQCAAPWYGSGVYSSGDVVSHDGAEYKAKWWTRGTAPAATSGSPWQKIGPCGTAPVVEVVKCAPAFSLEATYSGGAVVSRAGVNHTAQWWTRGEVPGSNVWGAWDAGRPCSA</sequence>
<dbReference type="Gene3D" id="3.10.50.10">
    <property type="match status" value="1"/>
</dbReference>
<organism evidence="11 12">
    <name type="scientific">Oerskovia turbata</name>
    <dbReference type="NCBI Taxonomy" id="1713"/>
    <lineage>
        <taxon>Bacteria</taxon>
        <taxon>Bacillati</taxon>
        <taxon>Actinomycetota</taxon>
        <taxon>Actinomycetes</taxon>
        <taxon>Micrococcales</taxon>
        <taxon>Cellulomonadaceae</taxon>
        <taxon>Oerskovia</taxon>
    </lineage>
</organism>
<dbReference type="InterPro" id="IPR001579">
    <property type="entry name" value="Glyco_hydro_18_chit_AS"/>
</dbReference>
<keyword evidence="13" id="KW-1185">Reference proteome</keyword>
<dbReference type="InterPro" id="IPR001223">
    <property type="entry name" value="Glyco_hydro18_cat"/>
</dbReference>
<proteinExistence type="predicted"/>
<feature type="region of interest" description="Disordered" evidence="8">
    <location>
        <begin position="41"/>
        <end position="64"/>
    </location>
</feature>
<dbReference type="GO" id="GO:0008843">
    <property type="term" value="F:endochitinase activity"/>
    <property type="evidence" value="ECO:0007669"/>
    <property type="project" value="UniProtKB-EC"/>
</dbReference>
<dbReference type="PROSITE" id="PS51910">
    <property type="entry name" value="GH18_2"/>
    <property type="match status" value="1"/>
</dbReference>
<feature type="region of interest" description="Disordered" evidence="8">
    <location>
        <begin position="95"/>
        <end position="114"/>
    </location>
</feature>
<dbReference type="InterPro" id="IPR036573">
    <property type="entry name" value="CBM_sf_5/12"/>
</dbReference>
<dbReference type="Proteomes" id="UP000290517">
    <property type="component" value="Unassembled WGS sequence"/>
</dbReference>
<dbReference type="CDD" id="cd12215">
    <property type="entry name" value="ChiC_BD"/>
    <property type="match status" value="2"/>
</dbReference>
<evidence type="ECO:0000256" key="6">
    <source>
        <dbReference type="ARBA" id="ARBA00023295"/>
    </source>
</evidence>
<dbReference type="PANTHER" id="PTHR11177">
    <property type="entry name" value="CHITINASE"/>
    <property type="match status" value="1"/>
</dbReference>
<dbReference type="InterPro" id="IPR050314">
    <property type="entry name" value="Glycosyl_Hydrlase_18"/>
</dbReference>
<feature type="domain" description="GH18" evidence="9">
    <location>
        <begin position="119"/>
        <end position="512"/>
    </location>
</feature>
<dbReference type="CDD" id="cd06548">
    <property type="entry name" value="GH18_chitinase"/>
    <property type="match status" value="1"/>
</dbReference>
<dbReference type="OrthoDB" id="99456at2"/>
<evidence type="ECO:0000256" key="3">
    <source>
        <dbReference type="ARBA" id="ARBA00022801"/>
    </source>
</evidence>
<dbReference type="EMBL" id="SDJQ01000017">
    <property type="protein sequence ID" value="RXR32802.1"/>
    <property type="molecule type" value="Genomic_DNA"/>
</dbReference>
<reference evidence="12 13" key="1">
    <citation type="submission" date="2019-01" db="EMBL/GenBank/DDBJ databases">
        <title>Oerskovia turbata Genome sequencing and assembly.</title>
        <authorList>
            <person name="Dou T."/>
        </authorList>
    </citation>
    <scope>NUCLEOTIDE SEQUENCE [LARGE SCALE GENOMIC DNA]</scope>
    <source>
        <strain evidence="11 12">JCM12123</strain>
        <strain evidence="10 13">JCM3160</strain>
    </source>
</reference>
<dbReference type="Pfam" id="PF02839">
    <property type="entry name" value="CBM_5_12"/>
    <property type="match status" value="1"/>
</dbReference>
<evidence type="ECO:0000256" key="2">
    <source>
        <dbReference type="ARBA" id="ARBA00012729"/>
    </source>
</evidence>
<keyword evidence="4" id="KW-0146">Chitin degradation</keyword>
<keyword evidence="3 7" id="KW-0378">Hydrolase</keyword>
<accession>A0A4Q1KS67</accession>
<evidence type="ECO:0000259" key="9">
    <source>
        <dbReference type="PROSITE" id="PS51910"/>
    </source>
</evidence>
<comment type="caution">
    <text evidence="11">The sequence shown here is derived from an EMBL/GenBank/DDBJ whole genome shotgun (WGS) entry which is preliminary data.</text>
</comment>
<dbReference type="Proteomes" id="UP000289805">
    <property type="component" value="Unassembled WGS sequence"/>
</dbReference>
<dbReference type="Gene3D" id="2.10.10.20">
    <property type="entry name" value="Carbohydrate-binding module superfamily 5/12"/>
    <property type="match status" value="2"/>
</dbReference>
<feature type="compositionally biased region" description="Low complexity" evidence="8">
    <location>
        <begin position="95"/>
        <end position="111"/>
    </location>
</feature>
<evidence type="ECO:0000256" key="7">
    <source>
        <dbReference type="RuleBase" id="RU000489"/>
    </source>
</evidence>
<dbReference type="STRING" id="1713.GCA_000718325_03537"/>
<evidence type="ECO:0000313" key="12">
    <source>
        <dbReference type="Proteomes" id="UP000289805"/>
    </source>
</evidence>
<comment type="catalytic activity">
    <reaction evidence="1">
        <text>Random endo-hydrolysis of N-acetyl-beta-D-glucosaminide (1-&gt;4)-beta-linkages in chitin and chitodextrins.</text>
        <dbReference type="EC" id="3.2.1.14"/>
    </reaction>
</comment>
<keyword evidence="5" id="KW-0119">Carbohydrate metabolism</keyword>
<dbReference type="InterPro" id="IPR011583">
    <property type="entry name" value="Chitinase_II/V-like_cat"/>
</dbReference>
<evidence type="ECO:0000313" key="10">
    <source>
        <dbReference type="EMBL" id="RXR25257.1"/>
    </source>
</evidence>
<keyword evidence="6 7" id="KW-0326">Glycosidase</keyword>
<dbReference type="EMBL" id="SDJR01000006">
    <property type="protein sequence ID" value="RXR25257.1"/>
    <property type="molecule type" value="Genomic_DNA"/>
</dbReference>
<dbReference type="InterPro" id="IPR017853">
    <property type="entry name" value="GH"/>
</dbReference>
<protein>
    <recommendedName>
        <fullName evidence="2">chitinase</fullName>
        <ecNumber evidence="2">3.2.1.14</ecNumber>
    </recommendedName>
</protein>
<dbReference type="InterPro" id="IPR029070">
    <property type="entry name" value="Chitinase_insertion_sf"/>
</dbReference>
<dbReference type="PROSITE" id="PS01095">
    <property type="entry name" value="GH18_1"/>
    <property type="match status" value="1"/>
</dbReference>
<dbReference type="GO" id="GO:0006032">
    <property type="term" value="P:chitin catabolic process"/>
    <property type="evidence" value="ECO:0007669"/>
    <property type="project" value="UniProtKB-KW"/>
</dbReference>
<dbReference type="AlphaFoldDB" id="A0A4Q1KS67"/>
<evidence type="ECO:0000313" key="11">
    <source>
        <dbReference type="EMBL" id="RXR32802.1"/>
    </source>
</evidence>
<evidence type="ECO:0000256" key="4">
    <source>
        <dbReference type="ARBA" id="ARBA00023024"/>
    </source>
</evidence>
<keyword evidence="4" id="KW-0624">Polysaccharide degradation</keyword>
<gene>
    <name evidence="10" type="ORF">EQW73_10380</name>
    <name evidence="11" type="ORF">EQW78_13805</name>
</gene>
<evidence type="ECO:0000256" key="8">
    <source>
        <dbReference type="SAM" id="MobiDB-lite"/>
    </source>
</evidence>
<dbReference type="Gene3D" id="3.20.20.80">
    <property type="entry name" value="Glycosidases"/>
    <property type="match status" value="1"/>
</dbReference>
<dbReference type="SMART" id="SM00495">
    <property type="entry name" value="ChtBD3"/>
    <property type="match status" value="2"/>
</dbReference>